<evidence type="ECO:0000313" key="4">
    <source>
        <dbReference type="Proteomes" id="UP000283095"/>
    </source>
</evidence>
<dbReference type="InterPro" id="IPR034139">
    <property type="entry name" value="TOPRIM_OLD"/>
</dbReference>
<proteinExistence type="predicted"/>
<dbReference type="Gene3D" id="3.40.50.300">
    <property type="entry name" value="P-loop containing nucleotide triphosphate hydrolases"/>
    <property type="match status" value="1"/>
</dbReference>
<dbReference type="Pfam" id="PF13175">
    <property type="entry name" value="AAA_15"/>
    <property type="match status" value="1"/>
</dbReference>
<dbReference type="SUPFAM" id="SSF52540">
    <property type="entry name" value="P-loop containing nucleoside triphosphate hydrolases"/>
    <property type="match status" value="1"/>
</dbReference>
<dbReference type="Pfam" id="PF20469">
    <property type="entry name" value="OLD-like_TOPRIM"/>
    <property type="match status" value="1"/>
</dbReference>
<dbReference type="PANTHER" id="PTHR43581">
    <property type="entry name" value="ATP/GTP PHOSPHATASE"/>
    <property type="match status" value="1"/>
</dbReference>
<dbReference type="AlphaFoldDB" id="A0A3Q9RKS6"/>
<dbReference type="Proteomes" id="UP000283095">
    <property type="component" value="Chromosome"/>
</dbReference>
<dbReference type="InterPro" id="IPR051396">
    <property type="entry name" value="Bact_Antivir_Def_Nuclease"/>
</dbReference>
<dbReference type="RefSeq" id="WP_257467621.1">
    <property type="nucleotide sequence ID" value="NZ_CP026095.1"/>
</dbReference>
<feature type="domain" description="OLD protein-like TOPRIM" evidence="2">
    <location>
        <begin position="434"/>
        <end position="497"/>
    </location>
</feature>
<dbReference type="KEGG" id="pasa:BAOM_0919"/>
<sequence length="663" mass="76363">MDKETIKYPFISRVIIKNFRNFKNVDVDLTNKQVILGENNIGKTNFIKALQLVLDPNLSDYDRYLEETDFNDTIETPFDNKEIIEISLEIQGFEHNTALLATFCDATINTNPPTIRITYEFAPISDKEYGYLIYLGEDKSFAFTHQHRKMLNLKVINGLRDANSDFKNLRKSPLNQLLKQYDFDKAVLKEIAQNMKDEGKSILSFEELIDLKEKINKNIIKIVGNQTSYSDISLETVDINPDKILNTLKLMIGSNKQRPTSEVSLGVTNILYISLVLLSLEDKTIPTLIIKEELEKLREIDSENLLDEFYEVQGERYYKLSQEKEISLELYKFFSNNYDSDKGHTILVIEEPEAHLHPILQRCIFRDVMRKPLSIILTTHSTDITSVSPINSIVHLRLEEDSTSIHSTNNINLNTKDKLDIERYMDVKRSELYFGKGVILVEGIAEEYLIPRLALNLGIDLDFYGIVCCNINSTNFKPYIALLRELGIPYIIFTDGDYYYEIEDNSSSKAKTKRIYHELEKDDHKNKGWLGLDLAYDALKELRIFNSDKDGSSEEDYNKEGYYFSHYTLEIDLMIVNAGDRVASESICNTFKELTIGGDQQKENFTNDFEAGDFYSCLRKIENSQNKVGKGRFAQRLSTYSHLLVPSYIENGLKSLISKITGD</sequence>
<keyword evidence="3" id="KW-0255">Endonuclease</keyword>
<protein>
    <submittedName>
        <fullName evidence="3">ATP-dependent endonuclease</fullName>
    </submittedName>
</protein>
<evidence type="ECO:0000313" key="3">
    <source>
        <dbReference type="EMBL" id="AZV41530.1"/>
    </source>
</evidence>
<reference evidence="3 4" key="1">
    <citation type="submission" date="2018-01" db="EMBL/GenBank/DDBJ databases">
        <title>Bacillus asahii Genome sequencing and assembly.</title>
        <authorList>
            <person name="Jiang H."/>
            <person name="Feng Y."/>
            <person name="Zhao F."/>
            <person name="Lin X."/>
        </authorList>
    </citation>
    <scope>NUCLEOTIDE SEQUENCE [LARGE SCALE GENOMIC DNA]</scope>
    <source>
        <strain evidence="3 4">OM18</strain>
    </source>
</reference>
<dbReference type="CDD" id="cd01026">
    <property type="entry name" value="TOPRIM_OLD"/>
    <property type="match status" value="1"/>
</dbReference>
<name>A0A3Q9RKS6_9BACI</name>
<keyword evidence="3" id="KW-0540">Nuclease</keyword>
<dbReference type="PANTHER" id="PTHR43581:SF4">
    <property type="entry name" value="ATP_GTP PHOSPHATASE"/>
    <property type="match status" value="1"/>
</dbReference>
<accession>A0A3Q9RKS6</accession>
<keyword evidence="3" id="KW-0378">Hydrolase</keyword>
<dbReference type="EMBL" id="CP026095">
    <property type="protein sequence ID" value="AZV41530.1"/>
    <property type="molecule type" value="Genomic_DNA"/>
</dbReference>
<evidence type="ECO:0000259" key="2">
    <source>
        <dbReference type="Pfam" id="PF20469"/>
    </source>
</evidence>
<dbReference type="InterPro" id="IPR027417">
    <property type="entry name" value="P-loop_NTPase"/>
</dbReference>
<evidence type="ECO:0000259" key="1">
    <source>
        <dbReference type="Pfam" id="PF13175"/>
    </source>
</evidence>
<dbReference type="GO" id="GO:0004519">
    <property type="term" value="F:endonuclease activity"/>
    <property type="evidence" value="ECO:0007669"/>
    <property type="project" value="UniProtKB-KW"/>
</dbReference>
<organism evidence="3 4">
    <name type="scientific">Peribacillus asahii</name>
    <dbReference type="NCBI Taxonomy" id="228899"/>
    <lineage>
        <taxon>Bacteria</taxon>
        <taxon>Bacillati</taxon>
        <taxon>Bacillota</taxon>
        <taxon>Bacilli</taxon>
        <taxon>Bacillales</taxon>
        <taxon>Bacillaceae</taxon>
        <taxon>Peribacillus</taxon>
    </lineage>
</organism>
<feature type="domain" description="Endonuclease GajA/Old nuclease/RecF-like AAA" evidence="1">
    <location>
        <begin position="11"/>
        <end position="226"/>
    </location>
</feature>
<dbReference type="InterPro" id="IPR041685">
    <property type="entry name" value="AAA_GajA/Old/RecF-like"/>
</dbReference>
<gene>
    <name evidence="3" type="primary">ybjD</name>
    <name evidence="3" type="ORF">BAOM_0919</name>
</gene>
<dbReference type="Pfam" id="PF11398">
    <property type="entry name" value="DUF2813"/>
    <property type="match status" value="1"/>
</dbReference>
<dbReference type="InterPro" id="IPR022602">
    <property type="entry name" value="DUF2813"/>
</dbReference>